<dbReference type="EMBL" id="JAJJMA010029742">
    <property type="protein sequence ID" value="MCL7024056.1"/>
    <property type="molecule type" value="Genomic_DNA"/>
</dbReference>
<accession>A0AA41RV00</accession>
<keyword evidence="1" id="KW-0863">Zinc-finger</keyword>
<dbReference type="AlphaFoldDB" id="A0AA41RV00"/>
<sequence length="113" mass="12700">MCLFCPLNNVDGPISVIICKINCCTLQLQAICQKCGESNDMGTDILVPCKMCKVPAKHRNCLDTAPQTDDTEPCWFCDGCVQKYCSSLNKFNYQPNQEPLLNVKEEKYHSSKT</sequence>
<evidence type="ECO:0000313" key="3">
    <source>
        <dbReference type="EMBL" id="MCL7024056.1"/>
    </source>
</evidence>
<protein>
    <recommendedName>
        <fullName evidence="5">PHD-type domain-containing protein</fullName>
    </recommendedName>
</protein>
<reference evidence="3" key="1">
    <citation type="submission" date="2022-03" db="EMBL/GenBank/DDBJ databases">
        <title>A functionally conserved STORR gene fusion in Papaver species that diverged 16.8 million years ago.</title>
        <authorList>
            <person name="Catania T."/>
        </authorList>
    </citation>
    <scope>NUCLEOTIDE SEQUENCE</scope>
    <source>
        <strain evidence="3">S-191538</strain>
    </source>
</reference>
<evidence type="ECO:0000256" key="2">
    <source>
        <dbReference type="ARBA" id="ARBA00022833"/>
    </source>
</evidence>
<proteinExistence type="predicted"/>
<dbReference type="InterPro" id="IPR013083">
    <property type="entry name" value="Znf_RING/FYVE/PHD"/>
</dbReference>
<dbReference type="GO" id="GO:0008270">
    <property type="term" value="F:zinc ion binding"/>
    <property type="evidence" value="ECO:0007669"/>
    <property type="project" value="UniProtKB-KW"/>
</dbReference>
<organism evidence="3 4">
    <name type="scientific">Papaver nudicaule</name>
    <name type="common">Iceland poppy</name>
    <dbReference type="NCBI Taxonomy" id="74823"/>
    <lineage>
        <taxon>Eukaryota</taxon>
        <taxon>Viridiplantae</taxon>
        <taxon>Streptophyta</taxon>
        <taxon>Embryophyta</taxon>
        <taxon>Tracheophyta</taxon>
        <taxon>Spermatophyta</taxon>
        <taxon>Magnoliopsida</taxon>
        <taxon>Ranunculales</taxon>
        <taxon>Papaveraceae</taxon>
        <taxon>Papaveroideae</taxon>
        <taxon>Papaver</taxon>
    </lineage>
</organism>
<evidence type="ECO:0008006" key="5">
    <source>
        <dbReference type="Google" id="ProtNLM"/>
    </source>
</evidence>
<comment type="caution">
    <text evidence="3">The sequence shown here is derived from an EMBL/GenBank/DDBJ whole genome shotgun (WGS) entry which is preliminary data.</text>
</comment>
<dbReference type="Gene3D" id="3.30.40.10">
    <property type="entry name" value="Zinc/RING finger domain, C3HC4 (zinc finger)"/>
    <property type="match status" value="1"/>
</dbReference>
<evidence type="ECO:0000313" key="4">
    <source>
        <dbReference type="Proteomes" id="UP001177140"/>
    </source>
</evidence>
<evidence type="ECO:0000256" key="1">
    <source>
        <dbReference type="ARBA" id="ARBA00022771"/>
    </source>
</evidence>
<name>A0AA41RV00_PAPNU</name>
<keyword evidence="1" id="KW-0479">Metal-binding</keyword>
<dbReference type="SUPFAM" id="SSF57903">
    <property type="entry name" value="FYVE/PHD zinc finger"/>
    <property type="match status" value="1"/>
</dbReference>
<keyword evidence="4" id="KW-1185">Reference proteome</keyword>
<keyword evidence="2" id="KW-0862">Zinc</keyword>
<dbReference type="Proteomes" id="UP001177140">
    <property type="component" value="Unassembled WGS sequence"/>
</dbReference>
<dbReference type="InterPro" id="IPR011011">
    <property type="entry name" value="Znf_FYVE_PHD"/>
</dbReference>
<gene>
    <name evidence="3" type="ORF">MKW94_014819</name>
</gene>